<dbReference type="Proteomes" id="UP000663842">
    <property type="component" value="Unassembled WGS sequence"/>
</dbReference>
<dbReference type="SMART" id="SM00741">
    <property type="entry name" value="SapB"/>
    <property type="match status" value="2"/>
</dbReference>
<accession>A0A819ELJ4</accession>
<protein>
    <recommendedName>
        <fullName evidence="3">Saposin B-type domain-containing protein</fullName>
    </recommendedName>
</protein>
<reference evidence="4" key="1">
    <citation type="submission" date="2021-02" db="EMBL/GenBank/DDBJ databases">
        <authorList>
            <person name="Nowell W R."/>
        </authorList>
    </citation>
    <scope>NUCLEOTIDE SEQUENCE</scope>
</reference>
<keyword evidence="1" id="KW-1015">Disulfide bond</keyword>
<gene>
    <name evidence="4" type="ORF">UXM345_LOCUS7878</name>
</gene>
<evidence type="ECO:0000313" key="4">
    <source>
        <dbReference type="EMBL" id="CAF3851943.1"/>
    </source>
</evidence>
<dbReference type="PROSITE" id="PS50015">
    <property type="entry name" value="SAP_B"/>
    <property type="match status" value="2"/>
</dbReference>
<evidence type="ECO:0000259" key="3">
    <source>
        <dbReference type="PROSITE" id="PS50015"/>
    </source>
</evidence>
<feature type="domain" description="Saposin B-type" evidence="3">
    <location>
        <begin position="273"/>
        <end position="361"/>
    </location>
</feature>
<dbReference type="EMBL" id="CAJOBF010000669">
    <property type="protein sequence ID" value="CAF3851943.1"/>
    <property type="molecule type" value="Genomic_DNA"/>
</dbReference>
<feature type="signal peptide" evidence="2">
    <location>
        <begin position="1"/>
        <end position="18"/>
    </location>
</feature>
<comment type="caution">
    <text evidence="4">The sequence shown here is derived from an EMBL/GenBank/DDBJ whole genome shotgun (WGS) entry which is preliminary data.</text>
</comment>
<name>A0A819ELJ4_9BILA</name>
<sequence length="487" mass="52475">MCKSIALIILVIIGLVSTSQPFNNQPTKLKSLVSPFNPSKVNADLCPTCIDEVVTLVNALLNIILDEGIVQSCGLLCGALANKTGSIIIGDICDVGCEALGIDEFVKLLIKSDIDPIYYCQVVKLCPIKDDGDAKFTNFGVMPKTAPDGSKFVIDCSFITRNGTGTGTISIDIIDPKNQTQGNIYWFEERKPGTYPERFGIETVTTELNCDPATGCNAWPIGTYNVIAQKLSVEIMYKGLAIVLITIFGIASASKSFNVKSHSINRVIQPQVRLDLCPTCINVAEESINILLNLILDSGIVGTCGTLCQALAEKTGSQLIGTICDLACDVIGIDEFIKLIEKADLDPIWYCEIARFCPINDHGDAKITKFSILPATGRQGTTFVIDFSYVSLNGTGTGELDVDIRTPDHIPLGAGFLIEAKKPGTYNERISVKAEPDPECDPTQQPCEEWLPGIYNVTVQICNGECGSKHPHSATYDSAKGAFSLTG</sequence>
<evidence type="ECO:0000313" key="5">
    <source>
        <dbReference type="Proteomes" id="UP000663842"/>
    </source>
</evidence>
<keyword evidence="2" id="KW-0732">Signal</keyword>
<organism evidence="4 5">
    <name type="scientific">Rotaria magnacalcarata</name>
    <dbReference type="NCBI Taxonomy" id="392030"/>
    <lineage>
        <taxon>Eukaryota</taxon>
        <taxon>Metazoa</taxon>
        <taxon>Spiralia</taxon>
        <taxon>Gnathifera</taxon>
        <taxon>Rotifera</taxon>
        <taxon>Eurotatoria</taxon>
        <taxon>Bdelloidea</taxon>
        <taxon>Philodinida</taxon>
        <taxon>Philodinidae</taxon>
        <taxon>Rotaria</taxon>
    </lineage>
</organism>
<dbReference type="AlphaFoldDB" id="A0A819ELJ4"/>
<dbReference type="InterPro" id="IPR008139">
    <property type="entry name" value="SaposinB_dom"/>
</dbReference>
<feature type="chain" id="PRO_5032610630" description="Saposin B-type domain-containing protein" evidence="2">
    <location>
        <begin position="19"/>
        <end position="487"/>
    </location>
</feature>
<proteinExistence type="predicted"/>
<evidence type="ECO:0000256" key="1">
    <source>
        <dbReference type="ARBA" id="ARBA00023157"/>
    </source>
</evidence>
<feature type="domain" description="Saposin B-type" evidence="3">
    <location>
        <begin position="42"/>
        <end position="130"/>
    </location>
</feature>
<evidence type="ECO:0000256" key="2">
    <source>
        <dbReference type="SAM" id="SignalP"/>
    </source>
</evidence>